<dbReference type="InterPro" id="IPR013320">
    <property type="entry name" value="ConA-like_dom_sf"/>
</dbReference>
<protein>
    <submittedName>
        <fullName evidence="10">Family 16 glycosylhydrolase</fullName>
    </submittedName>
</protein>
<dbReference type="InterPro" id="IPR050546">
    <property type="entry name" value="Glycosyl_Hydrlase_16"/>
</dbReference>
<dbReference type="Pfam" id="PF00722">
    <property type="entry name" value="Glyco_hydro_16"/>
    <property type="match status" value="2"/>
</dbReference>
<dbReference type="SUPFAM" id="SSF49785">
    <property type="entry name" value="Galactose-binding domain-like"/>
    <property type="match status" value="1"/>
</dbReference>
<feature type="domain" description="Gram-positive cocci surface proteins LPxTG" evidence="8">
    <location>
        <begin position="1421"/>
        <end position="1455"/>
    </location>
</feature>
<feature type="transmembrane region" description="Helical" evidence="7">
    <location>
        <begin position="1429"/>
        <end position="1449"/>
    </location>
</feature>
<accession>A0ABD4ZXY1</accession>
<name>A0ABD4ZXY1_ENTGA</name>
<evidence type="ECO:0000259" key="9">
    <source>
        <dbReference type="PROSITE" id="PS51762"/>
    </source>
</evidence>
<organism evidence="10 11">
    <name type="scientific">Enterococcus gallinarum</name>
    <dbReference type="NCBI Taxonomy" id="1353"/>
    <lineage>
        <taxon>Bacteria</taxon>
        <taxon>Bacillati</taxon>
        <taxon>Bacillota</taxon>
        <taxon>Bacilli</taxon>
        <taxon>Lactobacillales</taxon>
        <taxon>Enterococcaceae</taxon>
        <taxon>Enterococcus</taxon>
    </lineage>
</organism>
<keyword evidence="3" id="KW-0964">Secreted</keyword>
<dbReference type="InterPro" id="IPR008979">
    <property type="entry name" value="Galactose-bd-like_sf"/>
</dbReference>
<evidence type="ECO:0000256" key="3">
    <source>
        <dbReference type="ARBA" id="ARBA00022525"/>
    </source>
</evidence>
<dbReference type="NCBIfam" id="TIGR01167">
    <property type="entry name" value="LPXTG_anchor"/>
    <property type="match status" value="1"/>
</dbReference>
<evidence type="ECO:0000256" key="5">
    <source>
        <dbReference type="ARBA" id="ARBA00023088"/>
    </source>
</evidence>
<feature type="domain" description="GH16" evidence="9">
    <location>
        <begin position="224"/>
        <end position="504"/>
    </location>
</feature>
<dbReference type="PROSITE" id="PS51762">
    <property type="entry name" value="GH16_2"/>
    <property type="match status" value="2"/>
</dbReference>
<keyword evidence="4" id="KW-0732">Signal</keyword>
<gene>
    <name evidence="10" type="ORF">QRX88_18090</name>
</gene>
<evidence type="ECO:0000256" key="1">
    <source>
        <dbReference type="ARBA" id="ARBA00006865"/>
    </source>
</evidence>
<evidence type="ECO:0000259" key="8">
    <source>
        <dbReference type="PROSITE" id="PS50847"/>
    </source>
</evidence>
<evidence type="ECO:0000256" key="4">
    <source>
        <dbReference type="ARBA" id="ARBA00022729"/>
    </source>
</evidence>
<evidence type="ECO:0000256" key="6">
    <source>
        <dbReference type="SAM" id="MobiDB-lite"/>
    </source>
</evidence>
<dbReference type="CDD" id="cd08023">
    <property type="entry name" value="GH16_laminarinase_like"/>
    <property type="match status" value="2"/>
</dbReference>
<comment type="similarity">
    <text evidence="1">Belongs to the glycosyl hydrolase 16 family.</text>
</comment>
<feature type="domain" description="GH16" evidence="9">
    <location>
        <begin position="846"/>
        <end position="1146"/>
    </location>
</feature>
<dbReference type="InterPro" id="IPR000757">
    <property type="entry name" value="Beta-glucanase-like"/>
</dbReference>
<dbReference type="InterPro" id="IPR019931">
    <property type="entry name" value="LPXTG_anchor"/>
</dbReference>
<keyword evidence="7" id="KW-0472">Membrane</keyword>
<dbReference type="RefSeq" id="WP_285908145.1">
    <property type="nucleotide sequence ID" value="NZ_JASUBC010000022.1"/>
</dbReference>
<dbReference type="SUPFAM" id="SSF49899">
    <property type="entry name" value="Concanavalin A-like lectins/glucanases"/>
    <property type="match status" value="2"/>
</dbReference>
<evidence type="ECO:0000313" key="11">
    <source>
        <dbReference type="Proteomes" id="UP001241571"/>
    </source>
</evidence>
<feature type="compositionally biased region" description="Basic and acidic residues" evidence="6">
    <location>
        <begin position="53"/>
        <end position="67"/>
    </location>
</feature>
<dbReference type="Gene3D" id="2.60.120.200">
    <property type="match status" value="2"/>
</dbReference>
<dbReference type="PANTHER" id="PTHR10963">
    <property type="entry name" value="GLYCOSYL HYDROLASE-RELATED"/>
    <property type="match status" value="1"/>
</dbReference>
<feature type="non-terminal residue" evidence="10">
    <location>
        <position position="1"/>
    </location>
</feature>
<comment type="caution">
    <text evidence="10">The sequence shown here is derived from an EMBL/GenBank/DDBJ whole genome shotgun (WGS) entry which is preliminary data.</text>
</comment>
<reference evidence="10 11" key="1">
    <citation type="submission" date="2023-06" db="EMBL/GenBank/DDBJ databases">
        <title>Acute promotion of culturable opportunistic pathogens and persistent increase of antibiotic resistance following antibiotic exposure in mouse gut microbiota.</title>
        <authorList>
            <person name="Li L."/>
            <person name="Wang B."/>
            <person name="Sun Y."/>
            <person name="Wang M."/>
            <person name="Xu H."/>
        </authorList>
    </citation>
    <scope>NUCLEOTIDE SEQUENCE [LARGE SCALE GENOMIC DNA]</scope>
    <source>
        <strain evidence="10 11">CRI2_2</strain>
    </source>
</reference>
<keyword evidence="7" id="KW-1133">Transmembrane helix</keyword>
<evidence type="ECO:0000256" key="7">
    <source>
        <dbReference type="SAM" id="Phobius"/>
    </source>
</evidence>
<feature type="region of interest" description="Disordered" evidence="6">
    <location>
        <begin position="1"/>
        <end position="67"/>
    </location>
</feature>
<dbReference type="EMBL" id="JASUBT010000026">
    <property type="protein sequence ID" value="MDL4937614.1"/>
    <property type="molecule type" value="Genomic_DNA"/>
</dbReference>
<evidence type="ECO:0000256" key="2">
    <source>
        <dbReference type="ARBA" id="ARBA00022512"/>
    </source>
</evidence>
<feature type="compositionally biased region" description="Polar residues" evidence="6">
    <location>
        <begin position="1"/>
        <end position="13"/>
    </location>
</feature>
<dbReference type="Proteomes" id="UP001241571">
    <property type="component" value="Unassembled WGS sequence"/>
</dbReference>
<proteinExistence type="inferred from homology"/>
<keyword evidence="2" id="KW-0134">Cell wall</keyword>
<dbReference type="PANTHER" id="PTHR10963:SF55">
    <property type="entry name" value="GLYCOSIDE HYDROLASE FAMILY 16 PROTEIN"/>
    <property type="match status" value="1"/>
</dbReference>
<dbReference type="Gene3D" id="2.60.120.260">
    <property type="entry name" value="Galactose-binding domain-like"/>
    <property type="match status" value="2"/>
</dbReference>
<keyword evidence="5" id="KW-0572">Peptidoglycan-anchor</keyword>
<evidence type="ECO:0000313" key="10">
    <source>
        <dbReference type="EMBL" id="MDL4937614.1"/>
    </source>
</evidence>
<dbReference type="PROSITE" id="PS50847">
    <property type="entry name" value="GRAM_POS_ANCHORING"/>
    <property type="match status" value="1"/>
</dbReference>
<sequence length="1455" mass="162373">EKESTVSDGTTVENGAEEPSRVATAEIEKESTVSDGTTVENGEEEPSGVATAEIEKESTVSEEVTAEKVNSELNRVADGDFEGSIVSNKSKWTMKPWGVSTIVTEGNNTFGKINGETKDEYILQKIPTTPGKKYLVTADLKVVARNATPTGAYFTAKEFTENRQQGKVYSQLYLDQTLKDWTKQTFEFTAEGAETLVGIVKWNPNDPTINTEKTEISIDNLVVVEKSESNYEIIWQEDFDKSELDKDTWSYMPGTVGRSEQQNYTTSKSNVNVENGNLVLSVTKREKEESNPRKPNGRTIKYDSGFINTSGKKDFLYGRIEMKAKLPKGKGAFPAFWLMGTSYGWPGGGEIDIMELIGAPTTERAENGETDPTDNARQSNQIIYGTPHFYYINGDVDKDGSYDPYELGGNAKIEDDFWNEYHIFGIDWSPERIDWYLDGVIYNSMNLVGNERLEAAARSINRPQILKLNLATGGDWAGDAGDYLADDNTSMTVDWIRWSQNKEQKKAAEAWYADAPKLTGITDIVIKEGTNYDVLSNVQVDRDDYVVNASIDDEYMYTDTGELKLVNTIDKNDISNLKPGIYNVHYSVVPKNKKLNNDGLATGDIYKTLLKTASLIILPESGLSGQSGAKLSTIKLPEGWAWEDDQLIIGEQEFYKVKFSTSEDSRSIFVNVPVSVTNQGDESTIGYLNKVVNGKFENDYVSSKREWEFKEGGNSIVQLDPKTGNSVGMITTNSTDEYVLQKIPTTPGKKYVLEADVLADSSTTLDGVYLTVKEVNNGKQGKVIKQLQSSDFAKGKKERYRIEFVAESNETYVGVVKWSEARNQDIQNSSICLDNVSVKELETYNLVWEDQFKTEELDQTIWGYELGNIRGNEQQHYSSSKDNVAIEDGNLVLKVTDRPREDQYKNTTRWKDNARLVKYNSGSVRTQGKQEFLYGRIEAKIKLPKGKGVFPAFWTLGSDFHMDGRINPKQGYDWPSVGEIDIMELIGAPTDERLAEGEKGGTSNSNKNAVGTPHFYYANTQDGDRDGSYGYYDEDGQYIASSLGGNLKMTEDFYDKYHVFGINWTPYKIEWYVDGVVYNTLNFSDPTNSANDKRLKAAAASLNRPQYIQFNLATGGNWAGDAGDYLAKDGTELKVDWVRWLQTDEQKVAMEKYYEDAPKLYGVENITILSGSEVDLLQNVSTDKNGYVVDFSIDNEFMFENTGAVGGRNEVMTVVKDKNDIDALKRLEPGVYNLHYTALPDGQNLNGWTTPSYKLARKTVFLTVLPKEGLGGAVGDKLSSVSLPDGWNWNDGDLTIDSNTSYVATFKQKVNSGVSDGKERKIFISIPSKFIKVDDSSKAQSSIKADLSLETEDLEYVSLKKASLEKEGLNYRKNLNFSKKGNEILDNHSVGIGATSITKGENDVEASQQNSSNLVSYNKFLPKTGERDFYFSGFLGSIFIALSGLGLVIRRKNIK</sequence>
<keyword evidence="7" id="KW-0812">Transmembrane</keyword>